<evidence type="ECO:0000259" key="2">
    <source>
        <dbReference type="Pfam" id="PF13086"/>
    </source>
</evidence>
<dbReference type="AlphaFoldDB" id="A0A0G4F2I7"/>
<dbReference type="InterPro" id="IPR047187">
    <property type="entry name" value="SF1_C_Upf1"/>
</dbReference>
<dbReference type="InterPro" id="IPR041677">
    <property type="entry name" value="DNA2/NAM7_AAA_11"/>
</dbReference>
<feature type="domain" description="Helicase SMUBP-2/HCS1 1B" evidence="4">
    <location>
        <begin position="101"/>
        <end position="181"/>
    </location>
</feature>
<dbReference type="VEuPathDB" id="CryptoDB:Cvel_14791"/>
<feature type="region of interest" description="Disordered" evidence="1">
    <location>
        <begin position="20"/>
        <end position="89"/>
    </location>
</feature>
<dbReference type="InterPro" id="IPR027417">
    <property type="entry name" value="P-loop_NTPase"/>
</dbReference>
<name>A0A0G4F2I7_9ALVE</name>
<dbReference type="PhylomeDB" id="A0A0G4F2I7"/>
<evidence type="ECO:0000313" key="5">
    <source>
        <dbReference type="EMBL" id="CEM05970.1"/>
    </source>
</evidence>
<feature type="region of interest" description="Disordered" evidence="1">
    <location>
        <begin position="792"/>
        <end position="835"/>
    </location>
</feature>
<reference evidence="5" key="1">
    <citation type="submission" date="2014-11" db="EMBL/GenBank/DDBJ databases">
        <authorList>
            <person name="Otto D Thomas"/>
            <person name="Naeem Raeece"/>
        </authorList>
    </citation>
    <scope>NUCLEOTIDE SEQUENCE</scope>
</reference>
<feature type="compositionally biased region" description="Low complexity" evidence="1">
    <location>
        <begin position="799"/>
        <end position="811"/>
    </location>
</feature>
<feature type="region of interest" description="Disordered" evidence="1">
    <location>
        <begin position="1003"/>
        <end position="1046"/>
    </location>
</feature>
<dbReference type="PANTHER" id="PTHR10887:SF517">
    <property type="entry name" value="RNA HELICASE NONSENSE MRNA REDUCING FACTOR"/>
    <property type="match status" value="1"/>
</dbReference>
<dbReference type="CDD" id="cd18808">
    <property type="entry name" value="SF1_C_Upf1"/>
    <property type="match status" value="1"/>
</dbReference>
<dbReference type="Pfam" id="PF21138">
    <property type="entry name" value="SMUBP-2_HCS1_1B"/>
    <property type="match status" value="1"/>
</dbReference>
<accession>A0A0G4F2I7</accession>
<feature type="region of interest" description="Disordered" evidence="1">
    <location>
        <begin position="252"/>
        <end position="362"/>
    </location>
</feature>
<dbReference type="InterPro" id="IPR048761">
    <property type="entry name" value="SMUBP-2_HCS1_1B"/>
</dbReference>
<feature type="domain" description="DNA2/NAM7 helicase helicase" evidence="2">
    <location>
        <begin position="550"/>
        <end position="771"/>
    </location>
</feature>
<evidence type="ECO:0000259" key="4">
    <source>
        <dbReference type="Pfam" id="PF21138"/>
    </source>
</evidence>
<dbReference type="SUPFAM" id="SSF52540">
    <property type="entry name" value="P-loop containing nucleoside triphosphate hydrolases"/>
    <property type="match status" value="1"/>
</dbReference>
<feature type="compositionally biased region" description="Basic and acidic residues" evidence="1">
    <location>
        <begin position="20"/>
        <end position="33"/>
    </location>
</feature>
<dbReference type="Gene3D" id="2.40.30.270">
    <property type="match status" value="1"/>
</dbReference>
<organism evidence="5">
    <name type="scientific">Chromera velia CCMP2878</name>
    <dbReference type="NCBI Taxonomy" id="1169474"/>
    <lineage>
        <taxon>Eukaryota</taxon>
        <taxon>Sar</taxon>
        <taxon>Alveolata</taxon>
        <taxon>Colpodellida</taxon>
        <taxon>Chromeraceae</taxon>
        <taxon>Chromera</taxon>
    </lineage>
</organism>
<feature type="domain" description="DNA2/NAM7 helicase-like C-terminal" evidence="3">
    <location>
        <begin position="843"/>
        <end position="1105"/>
    </location>
</feature>
<dbReference type="GO" id="GO:0005737">
    <property type="term" value="C:cytoplasm"/>
    <property type="evidence" value="ECO:0007669"/>
    <property type="project" value="TreeGrafter"/>
</dbReference>
<protein>
    <recommendedName>
        <fullName evidence="6">AAA+ ATPase domain-containing protein</fullName>
    </recommendedName>
</protein>
<dbReference type="GO" id="GO:0003723">
    <property type="term" value="F:RNA binding"/>
    <property type="evidence" value="ECO:0007669"/>
    <property type="project" value="InterPro"/>
</dbReference>
<feature type="compositionally biased region" description="Basic and acidic residues" evidence="1">
    <location>
        <begin position="335"/>
        <end position="362"/>
    </location>
</feature>
<evidence type="ECO:0000259" key="3">
    <source>
        <dbReference type="Pfam" id="PF13087"/>
    </source>
</evidence>
<dbReference type="Gene3D" id="3.40.50.300">
    <property type="entry name" value="P-loop containing nucleotide triphosphate hydrolases"/>
    <property type="match status" value="2"/>
</dbReference>
<dbReference type="EMBL" id="CDMZ01000073">
    <property type="protein sequence ID" value="CEM05970.1"/>
    <property type="molecule type" value="Genomic_DNA"/>
</dbReference>
<feature type="compositionally biased region" description="Polar residues" evidence="1">
    <location>
        <begin position="306"/>
        <end position="316"/>
    </location>
</feature>
<dbReference type="InterPro" id="IPR041679">
    <property type="entry name" value="DNA2/NAM7-like_C"/>
</dbReference>
<sequence>MSDKSAALRNRLLQRMRERELAAAARESERNEELPENCEYGNGQETADPETSERRSREASHRPAGESPTGITGSATPPPAPPVPGSREELARKADAYAREKIALVVLEKKEDLEQTRLRSVEWSDAKLEREGMLLTGLRGSIHSGSFMGKQLVILNRPDGRNLPFHGFSAGDIVVMERSKTKFSAFQGQGRYYGHGRADEEVNGMLHEARMERLVVMVDEALPPSFTKGDWRLLKGSSFATFDRMEKAAALMKSEVPREPPPLPEHDEVSIEPDWSFGEVTREEEEQEKRREEQREGGKKEWWTGLYSTPTQSQQRAKNRGGGGGKGVAIAQKNARKEEKRAKAEEASRAHHERVRRAEAEGGREAAAAVAQAASLPGLFEDNRENEEALESPPDPCASYRVGTALRDVLLFPERGGGFDSSDLFAEPVVGWGKRLFRVCGRLDEETRTTKRKPYYELPTVKGIMKIKRWPRNEPLGHEIIVAMEHERWREERETGRKLGETADERRLDLWLGMVVDYDPQAGKNGWSVAAAAEKKRKKKTEADDDYGPLNVSQLKAIGGALAYRMMLIQGPPGTGKTTTVSHFLHLVKSVLDFPHPVLVCAQSNTAVDNLLDILCSRAFRLKAVRIGQPVRVREDLRDRTLDALMSKDDRFPLLEEREAALKKLKAEKRECENSFNRRLLDKKIAVVEKQTQRVRRIIRDQVLQTQGQIVCATCSGSADIRLDSSFFPLVVLDEGSQSNEAETLVPMMKGCRHLVAVGDHKQLPPVIMSQEAKRRGLDVSLFERLATTELSPPAENTSFSSSSSSSASSSQTPPQQEQEQRGTERDRKGSRRIQAGDASCCTAFSMLSIQYRMHPQISRVPSELFYGDKIRDGVHYCDVPIALCMPMGFDKPPANIAWIGNTSPEEVADRGSKRNCGEVQVVCDVVKGLLGLDEKKRGKAPRELFLQLDDIGIITPYSAQQELIASAMEQMLATEGENMPSGSAVATDFSDAAAVAAVRGARGNKAEGGSSSSSSASQWGIPQASYGLPGNGDASPDGSEGLGGPGAVLEIRTVDGFQGREKEIIIFSCVRSNDNGEIGFLDDERRLNVGLTRAKRGLVVVGNAETLTAGDKKGNWSYLIAHMRHLQCFIEPHEAWAYFLEHDYR</sequence>
<dbReference type="GO" id="GO:0003724">
    <property type="term" value="F:RNA helicase activity"/>
    <property type="evidence" value="ECO:0007669"/>
    <property type="project" value="TreeGrafter"/>
</dbReference>
<feature type="compositionally biased region" description="Basic and acidic residues" evidence="1">
    <location>
        <begin position="819"/>
        <end position="828"/>
    </location>
</feature>
<evidence type="ECO:0000256" key="1">
    <source>
        <dbReference type="SAM" id="MobiDB-lite"/>
    </source>
</evidence>
<gene>
    <name evidence="5" type="ORF">Cvel_14791</name>
</gene>
<dbReference type="InterPro" id="IPR045055">
    <property type="entry name" value="DNA2/NAM7-like"/>
</dbReference>
<dbReference type="GO" id="GO:0000184">
    <property type="term" value="P:nuclear-transcribed mRNA catabolic process, nonsense-mediated decay"/>
    <property type="evidence" value="ECO:0007669"/>
    <property type="project" value="TreeGrafter"/>
</dbReference>
<feature type="compositionally biased region" description="Basic and acidic residues" evidence="1">
    <location>
        <begin position="287"/>
        <end position="302"/>
    </location>
</feature>
<dbReference type="Pfam" id="PF13086">
    <property type="entry name" value="AAA_11"/>
    <property type="match status" value="1"/>
</dbReference>
<dbReference type="Pfam" id="PF13087">
    <property type="entry name" value="AAA_12"/>
    <property type="match status" value="1"/>
</dbReference>
<feature type="compositionally biased region" description="Basic and acidic residues" evidence="1">
    <location>
        <begin position="51"/>
        <end position="64"/>
    </location>
</feature>
<dbReference type="PANTHER" id="PTHR10887">
    <property type="entry name" value="DNA2/NAM7 HELICASE FAMILY"/>
    <property type="match status" value="1"/>
</dbReference>
<evidence type="ECO:0008006" key="6">
    <source>
        <dbReference type="Google" id="ProtNLM"/>
    </source>
</evidence>
<proteinExistence type="predicted"/>